<dbReference type="EMBL" id="NIPW01000011">
    <property type="protein sequence ID" value="OWJ78458.1"/>
    <property type="molecule type" value="Genomic_DNA"/>
</dbReference>
<dbReference type="Proteomes" id="UP000196878">
    <property type="component" value="Unassembled WGS sequence"/>
</dbReference>
<evidence type="ECO:0000313" key="1">
    <source>
        <dbReference type="EMBL" id="OWJ78458.1"/>
    </source>
</evidence>
<keyword evidence="2" id="KW-1185">Reference proteome</keyword>
<proteinExistence type="predicted"/>
<organism evidence="1 2">
    <name type="scientific">Haematobacter genomosp. 1</name>
    <dbReference type="NCBI Taxonomy" id="366618"/>
    <lineage>
        <taxon>Bacteria</taxon>
        <taxon>Pseudomonadati</taxon>
        <taxon>Pseudomonadota</taxon>
        <taxon>Alphaproteobacteria</taxon>
        <taxon>Rhodobacterales</taxon>
        <taxon>Paracoccaceae</taxon>
        <taxon>Haematobacter</taxon>
    </lineage>
</organism>
<comment type="caution">
    <text evidence="1">The sequence shown here is derived from an EMBL/GenBank/DDBJ whole genome shotgun (WGS) entry which is preliminary data.</text>
</comment>
<sequence>MLSLRYWAGGSAAIALLLAGMWAGDRLATAAALRARAAAAEQAALRSAALRHAEMERLRAEAGLDLALGKVVDDARDMDDGAVVFDAGRMRQLFPAQ</sequence>
<evidence type="ECO:0000313" key="2">
    <source>
        <dbReference type="Proteomes" id="UP000196878"/>
    </source>
</evidence>
<protein>
    <submittedName>
        <fullName evidence="1">Uncharacterized protein</fullName>
    </submittedName>
</protein>
<dbReference type="RefSeq" id="WP_088215117.1">
    <property type="nucleotide sequence ID" value="NZ_NIPW01000011.1"/>
</dbReference>
<reference evidence="1 2" key="1">
    <citation type="submission" date="2016-12" db="EMBL/GenBank/DDBJ databases">
        <title>Comparison of Traditional DNA-DNA Hybridization with In Silico Genomic Analysis.</title>
        <authorList>
            <person name="Nicholson A.C."/>
            <person name="Humrighouse B.W."/>
            <person name="Graziano J."/>
            <person name="Lasker B."/>
            <person name="Whitney A.M."/>
            <person name="Mcquiston J.R."/>
        </authorList>
    </citation>
    <scope>NUCLEOTIDE SEQUENCE [LARGE SCALE GENOMIC DNA]</scope>
    <source>
        <strain evidence="1 2">H2240</strain>
    </source>
</reference>
<dbReference type="AlphaFoldDB" id="A0A212AC61"/>
<accession>A0A212AC61</accession>
<gene>
    <name evidence="1" type="ORF">CDV49_08455</name>
</gene>
<name>A0A212AC61_9RHOB</name>